<sequence>MVADLIDETKREWRKDKFDLLFPKHEADAICPLLIRGPSSKHELVCVQNEDEKYTVKSGYHLIFIATLDDEHRCPRDNPLDLSNAIVMLHMTRSLVKQMLLLLSVMMSDIFLKEIPDSSRHVMQTQLKLLRLDWVFSWQ</sequence>
<dbReference type="Proteomes" id="UP001396334">
    <property type="component" value="Unassembled WGS sequence"/>
</dbReference>
<evidence type="ECO:0000313" key="2">
    <source>
        <dbReference type="Proteomes" id="UP001396334"/>
    </source>
</evidence>
<protein>
    <submittedName>
        <fullName evidence="1">Uncharacterized protein</fullName>
    </submittedName>
</protein>
<name>A0ABR2T5F6_9ROSI</name>
<organism evidence="1 2">
    <name type="scientific">Hibiscus sabdariffa</name>
    <name type="common">roselle</name>
    <dbReference type="NCBI Taxonomy" id="183260"/>
    <lineage>
        <taxon>Eukaryota</taxon>
        <taxon>Viridiplantae</taxon>
        <taxon>Streptophyta</taxon>
        <taxon>Embryophyta</taxon>
        <taxon>Tracheophyta</taxon>
        <taxon>Spermatophyta</taxon>
        <taxon>Magnoliopsida</taxon>
        <taxon>eudicotyledons</taxon>
        <taxon>Gunneridae</taxon>
        <taxon>Pentapetalae</taxon>
        <taxon>rosids</taxon>
        <taxon>malvids</taxon>
        <taxon>Malvales</taxon>
        <taxon>Malvaceae</taxon>
        <taxon>Malvoideae</taxon>
        <taxon>Hibiscus</taxon>
    </lineage>
</organism>
<gene>
    <name evidence="1" type="ORF">V6N11_056756</name>
</gene>
<evidence type="ECO:0000313" key="1">
    <source>
        <dbReference type="EMBL" id="KAK9032496.1"/>
    </source>
</evidence>
<keyword evidence="2" id="KW-1185">Reference proteome</keyword>
<accession>A0ABR2T5F6</accession>
<comment type="caution">
    <text evidence="1">The sequence shown here is derived from an EMBL/GenBank/DDBJ whole genome shotgun (WGS) entry which is preliminary data.</text>
</comment>
<proteinExistence type="predicted"/>
<dbReference type="EMBL" id="JBBPBN010000009">
    <property type="protein sequence ID" value="KAK9032496.1"/>
    <property type="molecule type" value="Genomic_DNA"/>
</dbReference>
<reference evidence="1 2" key="1">
    <citation type="journal article" date="2024" name="G3 (Bethesda)">
        <title>Genome assembly of Hibiscus sabdariffa L. provides insights into metabolisms of medicinal natural products.</title>
        <authorList>
            <person name="Kim T."/>
        </authorList>
    </citation>
    <scope>NUCLEOTIDE SEQUENCE [LARGE SCALE GENOMIC DNA]</scope>
    <source>
        <strain evidence="1">TK-2024</strain>
        <tissue evidence="1">Old leaves</tissue>
    </source>
</reference>